<reference evidence="1" key="2">
    <citation type="submission" date="2022-06" db="UniProtKB">
        <authorList>
            <consortium name="EnsemblMetazoa"/>
        </authorList>
    </citation>
    <scope>IDENTIFICATION</scope>
    <source>
        <strain evidence="1">PS312</strain>
    </source>
</reference>
<dbReference type="AlphaFoldDB" id="A0A2A6CHT6"/>
<dbReference type="EnsemblMetazoa" id="PPA44746.1">
    <property type="protein sequence ID" value="PPA44746.1"/>
    <property type="gene ID" value="WBGene00283115"/>
</dbReference>
<evidence type="ECO:0000313" key="1">
    <source>
        <dbReference type="EnsemblMetazoa" id="PPA44746.1"/>
    </source>
</evidence>
<gene>
    <name evidence="1" type="primary">WBGene00283115</name>
</gene>
<organism evidence="1 2">
    <name type="scientific">Pristionchus pacificus</name>
    <name type="common">Parasitic nematode worm</name>
    <dbReference type="NCBI Taxonomy" id="54126"/>
    <lineage>
        <taxon>Eukaryota</taxon>
        <taxon>Metazoa</taxon>
        <taxon>Ecdysozoa</taxon>
        <taxon>Nematoda</taxon>
        <taxon>Chromadorea</taxon>
        <taxon>Rhabditida</taxon>
        <taxon>Rhabditina</taxon>
        <taxon>Diplogasteromorpha</taxon>
        <taxon>Diplogasteroidea</taxon>
        <taxon>Neodiplogasteridae</taxon>
        <taxon>Pristionchus</taxon>
    </lineage>
</organism>
<keyword evidence="2" id="KW-1185">Reference proteome</keyword>
<name>A0A2A6CHT6_PRIPA</name>
<protein>
    <submittedName>
        <fullName evidence="1">Uncharacterized protein</fullName>
    </submittedName>
</protein>
<sequence length="109" mass="11494">MATRKTHASVAYSQCPSGRFLVPVNELERARLEHRPQPRLQIAHHFLVIRGRRCGERTLHASLAAASPFEYCCISQGKGVAAAEGGGGGGAGGGATRWRAAAAFAHALC</sequence>
<evidence type="ECO:0000313" key="2">
    <source>
        <dbReference type="Proteomes" id="UP000005239"/>
    </source>
</evidence>
<proteinExistence type="predicted"/>
<reference evidence="2" key="1">
    <citation type="journal article" date="2008" name="Nat. Genet.">
        <title>The Pristionchus pacificus genome provides a unique perspective on nematode lifestyle and parasitism.</title>
        <authorList>
            <person name="Dieterich C."/>
            <person name="Clifton S.W."/>
            <person name="Schuster L.N."/>
            <person name="Chinwalla A."/>
            <person name="Delehaunty K."/>
            <person name="Dinkelacker I."/>
            <person name="Fulton L."/>
            <person name="Fulton R."/>
            <person name="Godfrey J."/>
            <person name="Minx P."/>
            <person name="Mitreva M."/>
            <person name="Roeseler W."/>
            <person name="Tian H."/>
            <person name="Witte H."/>
            <person name="Yang S.P."/>
            <person name="Wilson R.K."/>
            <person name="Sommer R.J."/>
        </authorList>
    </citation>
    <scope>NUCLEOTIDE SEQUENCE [LARGE SCALE GENOMIC DNA]</scope>
    <source>
        <strain evidence="2">PS312</strain>
    </source>
</reference>
<dbReference type="Proteomes" id="UP000005239">
    <property type="component" value="Unassembled WGS sequence"/>
</dbReference>
<accession>A0A2A6CHT6</accession>
<accession>A0A8R1V0A7</accession>